<sequence length="195" mass="21920">MCKSFLPLLRAAGQGRIVNIASQAGRFPIPFSTAYSMSKAALIAFSNGLRRELTPWNISVMTIEPVFYQVAISLQDSINLLKSYYMRMWDSAAVEVKDALGERFRDARIQGLMDFALKSQRPADKVYEVIDDLEHAVASVRPQLCYNPSTHAKVVMAILACLPLEVQDFLLTPVIQEKPQNVVTSIIKSRRRSQK</sequence>
<dbReference type="Pfam" id="PF00106">
    <property type="entry name" value="adh_short"/>
    <property type="match status" value="1"/>
</dbReference>
<dbReference type="OMA" id="ADHYTHA"/>
<dbReference type="OrthoDB" id="5296at2759"/>
<dbReference type="InterPro" id="IPR036291">
    <property type="entry name" value="NAD(P)-bd_dom_sf"/>
</dbReference>
<dbReference type="SUPFAM" id="SSF51735">
    <property type="entry name" value="NAD(P)-binding Rossmann-fold domains"/>
    <property type="match status" value="1"/>
</dbReference>
<reference evidence="4" key="1">
    <citation type="submission" date="2025-08" db="UniProtKB">
        <authorList>
            <consortium name="RefSeq"/>
        </authorList>
    </citation>
    <scope>IDENTIFICATION</scope>
    <source>
        <tissue evidence="4">Whole organism</tissue>
    </source>
</reference>
<dbReference type="KEGG" id="hazt:108683447"/>
<dbReference type="RefSeq" id="XP_018028247.1">
    <property type="nucleotide sequence ID" value="XM_018172758.2"/>
</dbReference>
<dbReference type="PRINTS" id="PR00080">
    <property type="entry name" value="SDRFAMILY"/>
</dbReference>
<evidence type="ECO:0000313" key="4">
    <source>
        <dbReference type="RefSeq" id="XP_018028247.1"/>
    </source>
</evidence>
<evidence type="ECO:0000256" key="1">
    <source>
        <dbReference type="ARBA" id="ARBA00023002"/>
    </source>
</evidence>
<dbReference type="GO" id="GO:0016491">
    <property type="term" value="F:oxidoreductase activity"/>
    <property type="evidence" value="ECO:0007669"/>
    <property type="project" value="UniProtKB-KW"/>
</dbReference>
<keyword evidence="3" id="KW-1185">Reference proteome</keyword>
<organism evidence="3 4">
    <name type="scientific">Hyalella azteca</name>
    <name type="common">Amphipod</name>
    <dbReference type="NCBI Taxonomy" id="294128"/>
    <lineage>
        <taxon>Eukaryota</taxon>
        <taxon>Metazoa</taxon>
        <taxon>Ecdysozoa</taxon>
        <taxon>Arthropoda</taxon>
        <taxon>Crustacea</taxon>
        <taxon>Multicrustacea</taxon>
        <taxon>Malacostraca</taxon>
        <taxon>Eumalacostraca</taxon>
        <taxon>Peracarida</taxon>
        <taxon>Amphipoda</taxon>
        <taxon>Senticaudata</taxon>
        <taxon>Talitrida</taxon>
        <taxon>Talitroidea</taxon>
        <taxon>Hyalellidae</taxon>
        <taxon>Hyalella</taxon>
    </lineage>
</organism>
<dbReference type="AlphaFoldDB" id="A0A8B7PST7"/>
<dbReference type="Gene3D" id="3.40.50.720">
    <property type="entry name" value="NAD(P)-binding Rossmann-like Domain"/>
    <property type="match status" value="1"/>
</dbReference>
<evidence type="ECO:0000313" key="3">
    <source>
        <dbReference type="Proteomes" id="UP000694843"/>
    </source>
</evidence>
<dbReference type="PANTHER" id="PTHR43313">
    <property type="entry name" value="SHORT-CHAIN DEHYDROGENASE/REDUCTASE FAMILY 9C"/>
    <property type="match status" value="1"/>
</dbReference>
<proteinExistence type="inferred from homology"/>
<evidence type="ECO:0000256" key="2">
    <source>
        <dbReference type="RuleBase" id="RU000363"/>
    </source>
</evidence>
<accession>A0A8B7PST7</accession>
<dbReference type="PANTHER" id="PTHR43313:SF36">
    <property type="entry name" value="D-BETA-HYDROXYBUTYRATE DEHYDROGENASE, MITOCHONDRIAL"/>
    <property type="match status" value="1"/>
</dbReference>
<dbReference type="GeneID" id="108683447"/>
<dbReference type="PROSITE" id="PS00061">
    <property type="entry name" value="ADH_SHORT"/>
    <property type="match status" value="1"/>
</dbReference>
<gene>
    <name evidence="4" type="primary">LOC108683447</name>
</gene>
<name>A0A8B7PST7_HYAAZ</name>
<keyword evidence="1" id="KW-0560">Oxidoreductase</keyword>
<dbReference type="InterPro" id="IPR002347">
    <property type="entry name" value="SDR_fam"/>
</dbReference>
<dbReference type="Proteomes" id="UP000694843">
    <property type="component" value="Unplaced"/>
</dbReference>
<dbReference type="PRINTS" id="PR00081">
    <property type="entry name" value="GDHRDH"/>
</dbReference>
<dbReference type="GO" id="GO:0008202">
    <property type="term" value="P:steroid metabolic process"/>
    <property type="evidence" value="ECO:0007669"/>
    <property type="project" value="TreeGrafter"/>
</dbReference>
<comment type="similarity">
    <text evidence="2">Belongs to the short-chain dehydrogenases/reductases (SDR) family.</text>
</comment>
<dbReference type="InterPro" id="IPR020904">
    <property type="entry name" value="Sc_DH/Rdtase_CS"/>
</dbReference>
<protein>
    <submittedName>
        <fullName evidence="4">Short-chain dehydrogenase/reductase family 9C member 7</fullName>
    </submittedName>
</protein>